<dbReference type="RefSeq" id="WP_095414362.1">
    <property type="nucleotide sequence ID" value="NZ_CP018477.1"/>
</dbReference>
<keyword evidence="6" id="KW-0472">Membrane</keyword>
<keyword evidence="9" id="KW-1185">Reference proteome</keyword>
<evidence type="ECO:0000313" key="8">
    <source>
        <dbReference type="EMBL" id="ASV73885.1"/>
    </source>
</evidence>
<dbReference type="PANTHER" id="PTHR30558">
    <property type="entry name" value="EXBD MEMBRANE COMPONENT OF PMF-DRIVEN MACROMOLECULE IMPORT SYSTEM"/>
    <property type="match status" value="1"/>
</dbReference>
<dbReference type="Pfam" id="PF02472">
    <property type="entry name" value="ExbD"/>
    <property type="match status" value="1"/>
</dbReference>
<evidence type="ECO:0000256" key="4">
    <source>
        <dbReference type="ARBA" id="ARBA00022692"/>
    </source>
</evidence>
<proteinExistence type="inferred from homology"/>
<dbReference type="InterPro" id="IPR003400">
    <property type="entry name" value="ExbD"/>
</dbReference>
<comment type="similarity">
    <text evidence="2 7">Belongs to the ExbD/TolR family.</text>
</comment>
<keyword evidence="3" id="KW-1003">Cell membrane</keyword>
<reference evidence="8 9" key="1">
    <citation type="journal article" name="Front. Microbiol.">
        <title>Sugar Metabolism of the First Thermophilic Planctomycete Thermogutta terrifontis: Comparative Genomic and Transcriptomic Approaches.</title>
        <authorList>
            <person name="Elcheninov A.G."/>
            <person name="Menzel P."/>
            <person name="Gudbergsdottir S.R."/>
            <person name="Slesarev A.I."/>
            <person name="Kadnikov V.V."/>
            <person name="Krogh A."/>
            <person name="Bonch-Osmolovskaya E.A."/>
            <person name="Peng X."/>
            <person name="Kublanov I.V."/>
        </authorList>
    </citation>
    <scope>NUCLEOTIDE SEQUENCE [LARGE SCALE GENOMIC DNA]</scope>
    <source>
        <strain evidence="8 9">R1</strain>
    </source>
</reference>
<name>A0A286RD42_9BACT</name>
<evidence type="ECO:0000256" key="6">
    <source>
        <dbReference type="ARBA" id="ARBA00023136"/>
    </source>
</evidence>
<keyword evidence="5" id="KW-1133">Transmembrane helix</keyword>
<keyword evidence="7" id="KW-0653">Protein transport</keyword>
<dbReference type="KEGG" id="ttf:THTE_1283"/>
<dbReference type="PANTHER" id="PTHR30558:SF3">
    <property type="entry name" value="BIOPOLYMER TRANSPORT PROTEIN EXBD-RELATED"/>
    <property type="match status" value="1"/>
</dbReference>
<organism evidence="8 9">
    <name type="scientific">Thermogutta terrifontis</name>
    <dbReference type="NCBI Taxonomy" id="1331910"/>
    <lineage>
        <taxon>Bacteria</taxon>
        <taxon>Pseudomonadati</taxon>
        <taxon>Planctomycetota</taxon>
        <taxon>Planctomycetia</taxon>
        <taxon>Pirellulales</taxon>
        <taxon>Thermoguttaceae</taxon>
        <taxon>Thermogutta</taxon>
    </lineage>
</organism>
<protein>
    <submittedName>
        <fullName evidence="8">Metal ion transporters (Cu(2+), Fe(2+), etc.), transport facilitation</fullName>
    </submittedName>
</protein>
<dbReference type="EMBL" id="CP018477">
    <property type="protein sequence ID" value="ASV73885.1"/>
    <property type="molecule type" value="Genomic_DNA"/>
</dbReference>
<evidence type="ECO:0000256" key="3">
    <source>
        <dbReference type="ARBA" id="ARBA00022475"/>
    </source>
</evidence>
<evidence type="ECO:0000256" key="1">
    <source>
        <dbReference type="ARBA" id="ARBA00004162"/>
    </source>
</evidence>
<accession>A0A286RD42</accession>
<dbReference type="GO" id="GO:0005886">
    <property type="term" value="C:plasma membrane"/>
    <property type="evidence" value="ECO:0007669"/>
    <property type="project" value="UniProtKB-SubCell"/>
</dbReference>
<sequence>MSTDVWTRVVGEESEAIVFRRPRQESVDFDITPMIDVTFLLLIFFLVASSMDVGRALELPPARHGKGASPAQATIITVAYQGDNASPAVYLADGKVGTPLPDDPQQQREQIVAAVREGVLSGKRDVIVKAERKLRHKDVARILEDIGEVQGVRIYIGVLEKD</sequence>
<keyword evidence="4 7" id="KW-0812">Transmembrane</keyword>
<evidence type="ECO:0000256" key="7">
    <source>
        <dbReference type="RuleBase" id="RU003879"/>
    </source>
</evidence>
<dbReference type="AlphaFoldDB" id="A0A286RD42"/>
<gene>
    <name evidence="8" type="ORF">THTE_1283</name>
</gene>
<evidence type="ECO:0000256" key="2">
    <source>
        <dbReference type="ARBA" id="ARBA00005811"/>
    </source>
</evidence>
<comment type="subcellular location">
    <subcellularLocation>
        <location evidence="1">Cell membrane</location>
        <topology evidence="1">Single-pass membrane protein</topology>
    </subcellularLocation>
    <subcellularLocation>
        <location evidence="7">Cell membrane</location>
        <topology evidence="7">Single-pass type II membrane protein</topology>
    </subcellularLocation>
</comment>
<dbReference type="OrthoDB" id="9793581at2"/>
<evidence type="ECO:0000256" key="5">
    <source>
        <dbReference type="ARBA" id="ARBA00022989"/>
    </source>
</evidence>
<keyword evidence="7" id="KW-0813">Transport</keyword>
<dbReference type="Proteomes" id="UP000215086">
    <property type="component" value="Chromosome"/>
</dbReference>
<evidence type="ECO:0000313" key="9">
    <source>
        <dbReference type="Proteomes" id="UP000215086"/>
    </source>
</evidence>
<dbReference type="GO" id="GO:0022857">
    <property type="term" value="F:transmembrane transporter activity"/>
    <property type="evidence" value="ECO:0007669"/>
    <property type="project" value="InterPro"/>
</dbReference>
<dbReference type="GO" id="GO:0015031">
    <property type="term" value="P:protein transport"/>
    <property type="evidence" value="ECO:0007669"/>
    <property type="project" value="UniProtKB-KW"/>
</dbReference>